<dbReference type="SMART" id="SM00320">
    <property type="entry name" value="WD40"/>
    <property type="match status" value="5"/>
</dbReference>
<dbReference type="PROSITE" id="PS50082">
    <property type="entry name" value="WD_REPEATS_2"/>
    <property type="match status" value="2"/>
</dbReference>
<dbReference type="InterPro" id="IPR015943">
    <property type="entry name" value="WD40/YVTN_repeat-like_dom_sf"/>
</dbReference>
<evidence type="ECO:0000256" key="1">
    <source>
        <dbReference type="ARBA" id="ARBA00004123"/>
    </source>
</evidence>
<dbReference type="GO" id="GO:0003682">
    <property type="term" value="F:chromatin binding"/>
    <property type="evidence" value="ECO:0007669"/>
    <property type="project" value="TreeGrafter"/>
</dbReference>
<dbReference type="PROSITE" id="PS50294">
    <property type="entry name" value="WD_REPEATS_REGION"/>
    <property type="match status" value="1"/>
</dbReference>
<evidence type="ECO:0000256" key="6">
    <source>
        <dbReference type="PROSITE-ProRule" id="PRU00221"/>
    </source>
</evidence>
<accession>A0A559MMY4</accession>
<dbReference type="PANTHER" id="PTHR19861:SF0">
    <property type="entry name" value="WD REPEAT-CONTAINING PROTEIN 82"/>
    <property type="match status" value="1"/>
</dbReference>
<feature type="repeat" description="WD" evidence="6">
    <location>
        <begin position="57"/>
        <end position="98"/>
    </location>
</feature>
<evidence type="ECO:0000313" key="7">
    <source>
        <dbReference type="EMBL" id="TVY94319.1"/>
    </source>
</evidence>
<dbReference type="AlphaFoldDB" id="A0A559MMY4"/>
<dbReference type="InterPro" id="IPR036322">
    <property type="entry name" value="WD40_repeat_dom_sf"/>
</dbReference>
<dbReference type="EMBL" id="QGML01000019">
    <property type="protein sequence ID" value="TVY94319.1"/>
    <property type="molecule type" value="Genomic_DNA"/>
</dbReference>
<reference evidence="7 8" key="1">
    <citation type="submission" date="2018-05" db="EMBL/GenBank/DDBJ databases">
        <title>Genome sequencing and assembly of the regulated plant pathogen Lachnellula willkommii and related sister species for the development of diagnostic species identification markers.</title>
        <authorList>
            <person name="Giroux E."/>
            <person name="Bilodeau G."/>
        </authorList>
    </citation>
    <scope>NUCLEOTIDE SEQUENCE [LARGE SCALE GENOMIC DNA]</scope>
    <source>
        <strain evidence="7 8">CBS 172.35</strain>
    </source>
</reference>
<organism evidence="7 8">
    <name type="scientific">Lachnellula willkommii</name>
    <dbReference type="NCBI Taxonomy" id="215461"/>
    <lineage>
        <taxon>Eukaryota</taxon>
        <taxon>Fungi</taxon>
        <taxon>Dikarya</taxon>
        <taxon>Ascomycota</taxon>
        <taxon>Pezizomycotina</taxon>
        <taxon>Leotiomycetes</taxon>
        <taxon>Helotiales</taxon>
        <taxon>Lachnaceae</taxon>
        <taxon>Lachnellula</taxon>
    </lineage>
</organism>
<dbReference type="InterPro" id="IPR037867">
    <property type="entry name" value="Swd2/WDR82"/>
</dbReference>
<keyword evidence="3 6" id="KW-0853">WD repeat</keyword>
<dbReference type="PANTHER" id="PTHR19861">
    <property type="entry name" value="WD40 REPEAT PROTEIN SWD2"/>
    <property type="match status" value="1"/>
</dbReference>
<name>A0A559MMY4_9HELO</name>
<dbReference type="SUPFAM" id="SSF50978">
    <property type="entry name" value="WD40 repeat-like"/>
    <property type="match status" value="1"/>
</dbReference>
<dbReference type="Proteomes" id="UP000315522">
    <property type="component" value="Unassembled WGS sequence"/>
</dbReference>
<dbReference type="Pfam" id="PF00400">
    <property type="entry name" value="WD40"/>
    <property type="match status" value="3"/>
</dbReference>
<dbReference type="GO" id="GO:0016070">
    <property type="term" value="P:RNA metabolic process"/>
    <property type="evidence" value="ECO:0007669"/>
    <property type="project" value="UniProtKB-ARBA"/>
</dbReference>
<proteinExistence type="inferred from homology"/>
<dbReference type="InterPro" id="IPR001680">
    <property type="entry name" value="WD40_rpt"/>
</dbReference>
<evidence type="ECO:0000256" key="5">
    <source>
        <dbReference type="ARBA" id="ARBA00023242"/>
    </source>
</evidence>
<evidence type="ECO:0000313" key="8">
    <source>
        <dbReference type="Proteomes" id="UP000315522"/>
    </source>
</evidence>
<comment type="similarity">
    <text evidence="2">Belongs to the WD repeat SWD2 family.</text>
</comment>
<gene>
    <name evidence="7" type="primary">wdr82-b</name>
    <name evidence="7" type="ORF">LAWI1_G000132</name>
</gene>
<evidence type="ECO:0000256" key="4">
    <source>
        <dbReference type="ARBA" id="ARBA00022737"/>
    </source>
</evidence>
<dbReference type="GO" id="GO:0048188">
    <property type="term" value="C:Set1C/COMPASS complex"/>
    <property type="evidence" value="ECO:0007669"/>
    <property type="project" value="TreeGrafter"/>
</dbReference>
<dbReference type="Gene3D" id="2.130.10.10">
    <property type="entry name" value="YVTN repeat-like/Quinoprotein amine dehydrogenase"/>
    <property type="match status" value="2"/>
</dbReference>
<evidence type="ECO:0000256" key="3">
    <source>
        <dbReference type="ARBA" id="ARBA00022574"/>
    </source>
</evidence>
<feature type="repeat" description="WD" evidence="6">
    <location>
        <begin position="147"/>
        <end position="179"/>
    </location>
</feature>
<keyword evidence="4" id="KW-0677">Repeat</keyword>
<protein>
    <submittedName>
        <fullName evidence="7">WD repeat-containing protein</fullName>
    </submittedName>
</protein>
<keyword evidence="5" id="KW-0539">Nucleus</keyword>
<comment type="subcellular location">
    <subcellularLocation>
        <location evidence="1">Nucleus</location>
    </subcellularLocation>
</comment>
<sequence length="393" mass="43571">MSSIPMAIDSPLALVPNGRVSTSNGIPSTAKVSDMISIFRPTKLFRQDPPRSVPGKASSTQSSILSMDFTDEGDFLLTSESDNSMQIYDVAKGKFHKTCLSQKYGVMHAMFTHKTRDSGPCIIHSSTKQNHTIRYLSTHDNTYLRYFEGHEKNVTCLSLHPGQDNFLSCSEDNTVRIWDAGTRHACGKLLLNGAYLAAWDPSGNVFAVASPTAQSILLYDFRNYDKEPFSTFDMLPYAQEAQANSISKGWNKLEFSNDGKHLLLGTTGGGHLLLDAFDGNLKAFLRRDRGGVKRLGAGDHNLEHTDPHSSDFLQPSNGDCCFTPDGRYVISGTRKENVLVWDTLQPAPEKVLSPVHELEYKGDSAVMAFNPKYNMFATGDKEVVFWVPDLDLR</sequence>
<comment type="caution">
    <text evidence="7">The sequence shown here is derived from an EMBL/GenBank/DDBJ whole genome shotgun (WGS) entry which is preliminary data.</text>
</comment>
<keyword evidence="8" id="KW-1185">Reference proteome</keyword>
<evidence type="ECO:0000256" key="2">
    <source>
        <dbReference type="ARBA" id="ARBA00005616"/>
    </source>
</evidence>